<dbReference type="Gene3D" id="3.30.565.10">
    <property type="entry name" value="Histidine kinase-like ATPase, C-terminal domain"/>
    <property type="match status" value="1"/>
</dbReference>
<dbReference type="InterPro" id="IPR001932">
    <property type="entry name" value="PPM-type_phosphatase-like_dom"/>
</dbReference>
<reference evidence="5" key="1">
    <citation type="journal article" date="2019" name="Int. J. Syst. Evol. Microbiol.">
        <title>The Global Catalogue of Microorganisms (GCM) 10K type strain sequencing project: providing services to taxonomists for standard genome sequencing and annotation.</title>
        <authorList>
            <consortium name="The Broad Institute Genomics Platform"/>
            <consortium name="The Broad Institute Genome Sequencing Center for Infectious Disease"/>
            <person name="Wu L."/>
            <person name="Ma J."/>
        </authorList>
    </citation>
    <scope>NUCLEOTIDE SEQUENCE [LARGE SCALE GENOMIC DNA]</scope>
    <source>
        <strain evidence="5">JCM 14559</strain>
    </source>
</reference>
<dbReference type="SUPFAM" id="SSF55781">
    <property type="entry name" value="GAF domain-like"/>
    <property type="match status" value="1"/>
</dbReference>
<dbReference type="InterPro" id="IPR036890">
    <property type="entry name" value="HATPase_C_sf"/>
</dbReference>
<proteinExistence type="predicted"/>
<feature type="coiled-coil region" evidence="2">
    <location>
        <begin position="93"/>
        <end position="225"/>
    </location>
</feature>
<gene>
    <name evidence="4" type="ORF">GCM10009759_74020</name>
</gene>
<keyword evidence="2" id="KW-0175">Coiled coil</keyword>
<comment type="caution">
    <text evidence="4">The sequence shown here is derived from an EMBL/GenBank/DDBJ whole genome shotgun (WGS) entry which is preliminary data.</text>
</comment>
<dbReference type="Gene3D" id="3.30.450.40">
    <property type="match status" value="1"/>
</dbReference>
<name>A0ABP5K0Q5_9ACTN</name>
<evidence type="ECO:0000259" key="3">
    <source>
        <dbReference type="SMART" id="SM00331"/>
    </source>
</evidence>
<evidence type="ECO:0000313" key="4">
    <source>
        <dbReference type="EMBL" id="GAA2123121.1"/>
    </source>
</evidence>
<evidence type="ECO:0000256" key="2">
    <source>
        <dbReference type="SAM" id="Coils"/>
    </source>
</evidence>
<dbReference type="SMART" id="SM00331">
    <property type="entry name" value="PP2C_SIG"/>
    <property type="match status" value="1"/>
</dbReference>
<protein>
    <recommendedName>
        <fullName evidence="3">PPM-type phosphatase domain-containing protein</fullName>
    </recommendedName>
</protein>
<dbReference type="InterPro" id="IPR036457">
    <property type="entry name" value="PPM-type-like_dom_sf"/>
</dbReference>
<accession>A0ABP5K0Q5</accession>
<evidence type="ECO:0000313" key="5">
    <source>
        <dbReference type="Proteomes" id="UP001500897"/>
    </source>
</evidence>
<organism evidence="4 5">
    <name type="scientific">Kitasatospora saccharophila</name>
    <dbReference type="NCBI Taxonomy" id="407973"/>
    <lineage>
        <taxon>Bacteria</taxon>
        <taxon>Bacillati</taxon>
        <taxon>Actinomycetota</taxon>
        <taxon>Actinomycetes</taxon>
        <taxon>Kitasatosporales</taxon>
        <taxon>Streptomycetaceae</taxon>
        <taxon>Kitasatospora</taxon>
    </lineage>
</organism>
<dbReference type="Proteomes" id="UP001500897">
    <property type="component" value="Unassembled WGS sequence"/>
</dbReference>
<dbReference type="InterPro" id="IPR029016">
    <property type="entry name" value="GAF-like_dom_sf"/>
</dbReference>
<dbReference type="InterPro" id="IPR052016">
    <property type="entry name" value="Bact_Sigma-Reg"/>
</dbReference>
<keyword evidence="1" id="KW-0378">Hydrolase</keyword>
<dbReference type="EMBL" id="BAAANS010000091">
    <property type="protein sequence ID" value="GAA2123121.1"/>
    <property type="molecule type" value="Genomic_DNA"/>
</dbReference>
<dbReference type="Gene3D" id="3.60.40.10">
    <property type="entry name" value="PPM-type phosphatase domain"/>
    <property type="match status" value="1"/>
</dbReference>
<dbReference type="RefSeq" id="WP_344558793.1">
    <property type="nucleotide sequence ID" value="NZ_BAAANS010000091.1"/>
</dbReference>
<feature type="domain" description="PPM-type phosphatase" evidence="3">
    <location>
        <begin position="432"/>
        <end position="626"/>
    </location>
</feature>
<keyword evidence="5" id="KW-1185">Reference proteome</keyword>
<dbReference type="PANTHER" id="PTHR43156">
    <property type="entry name" value="STAGE II SPORULATION PROTEIN E-RELATED"/>
    <property type="match status" value="1"/>
</dbReference>
<evidence type="ECO:0000256" key="1">
    <source>
        <dbReference type="ARBA" id="ARBA00022801"/>
    </source>
</evidence>
<sequence>MTLELPGGEPEVAALTAFLDQLFRALGVSLTRYAARCNRDKGSVSRYLSGARIAPKDFVDELLREVAATTGQSVAPDVREHAHRLRMAALRVRNAARHEVEELRDRLGAAERELRLADVRERHLLRSLEATEAQAAQAEQRYRQLEADRAAARYETGPGALDRRPDAAGAAYAREELRELKQELDLLRAELGRAQALRHDAEEQCVRLEARLLAAEAALATQRARHEREFDYRAELESPAAVLAREFGRTVGTGADPEATAAELCAVFVPGWAAAAAVEVRAAFVEEDGVPDAWTPDGVVLRRLGTAGAAGGVGDGRDRAVVPRAQAERILREGVPVHAETPEGPVLALPLAVRGEVFGVLRLFGGTGGGGARTAYGRAEAELLAGLAERGALLLDSARLHRAEARLARALQRSMIPDTLPDTPWVRLAHRFRPGSHRDGAGGDWVDAIPLHGNRTALVVGAVLGHGLPAVQAMSRLRAGVQAFTLLDVPPARLLRYLDDLARRLGDDHLATCLYAVYDPVARTCELATAGHLPPVLLHPGGGSAEVDLPTGAPIGVGGVPFTARTIEVPDGSALVLCTGRQVELAAHCAGLTGTGWPPRQLLDFAFEAPGAVEHRDDLAVLIAAFDGAPQVKEERYEMLPRPVEVPLLRRLVQRRLASWGLESVAGTAALLVSELVTDAVATAQEVIGLRLLWTDRLLVEITDDHRELPVLRTVDPLAEEGAGRGLLLLDRLADRWGAEHRFLGRKIWFELSPKAG</sequence>
<dbReference type="PANTHER" id="PTHR43156:SF2">
    <property type="entry name" value="STAGE II SPORULATION PROTEIN E"/>
    <property type="match status" value="1"/>
</dbReference>
<dbReference type="Pfam" id="PF07228">
    <property type="entry name" value="SpoIIE"/>
    <property type="match status" value="1"/>
</dbReference>